<proteinExistence type="predicted"/>
<organism evidence="1 2">
    <name type="scientific">Zobellia amurskyensis</name>
    <dbReference type="NCBI Taxonomy" id="248905"/>
    <lineage>
        <taxon>Bacteria</taxon>
        <taxon>Pseudomonadati</taxon>
        <taxon>Bacteroidota</taxon>
        <taxon>Flavobacteriia</taxon>
        <taxon>Flavobacteriales</taxon>
        <taxon>Flavobacteriaceae</taxon>
        <taxon>Zobellia</taxon>
    </lineage>
</organism>
<accession>A0A7X2ZQL5</accession>
<dbReference type="EMBL" id="RCNR01000003">
    <property type="protein sequence ID" value="MUH34598.1"/>
    <property type="molecule type" value="Genomic_DNA"/>
</dbReference>
<sequence length="228" mass="26794">MTTYSIKSFFFVLLLLASSLILQGQETFMGYWEPEIGISYKVAPLYSHKFSIEKRTLWFEDKTVFDVEQIDVSHFSNYKLLDNQSIALGLMYRFESLFSDERDEFRLTEQYNLTTTHINYRLGHRIRAEQQFSGTPINHRFRYRLTIDFPLQGTRLDVGEMFFISSIENLLTVAKTQKPEYDQRYSISLGLLLNKKLTLTNGLEYRLENYSNQAAHSLFLLSSLNIDL</sequence>
<name>A0A7X2ZQL5_9FLAO</name>
<keyword evidence="2" id="KW-1185">Reference proteome</keyword>
<evidence type="ECO:0000313" key="2">
    <source>
        <dbReference type="Proteomes" id="UP000540519"/>
    </source>
</evidence>
<dbReference type="OrthoDB" id="1436620at2"/>
<comment type="caution">
    <text evidence="1">The sequence shown here is derived from an EMBL/GenBank/DDBJ whole genome shotgun (WGS) entry which is preliminary data.</text>
</comment>
<reference evidence="1 2" key="1">
    <citation type="journal article" date="2019" name="Mar. Drugs">
        <title>Comparative Genomics and CAZyme Genome Repertoires of Marine Zobellia amurskyensis KMM 3526(T) and Zobellia laminariae KMM 3676(T).</title>
        <authorList>
            <person name="Chernysheva N."/>
            <person name="Bystritskaya E."/>
            <person name="Stenkova A."/>
            <person name="Golovkin I."/>
            <person name="Nedashkovskaya O."/>
            <person name="Isaeva M."/>
        </authorList>
    </citation>
    <scope>NUCLEOTIDE SEQUENCE [LARGE SCALE GENOMIC DNA]</scope>
    <source>
        <strain evidence="1 2">KMM 3526</strain>
    </source>
</reference>
<evidence type="ECO:0000313" key="1">
    <source>
        <dbReference type="EMBL" id="MUH34598.1"/>
    </source>
</evidence>
<gene>
    <name evidence="1" type="ORF">D9O36_01985</name>
</gene>
<dbReference type="AlphaFoldDB" id="A0A7X2ZQL5"/>
<dbReference type="Pfam" id="PF10677">
    <property type="entry name" value="DUF2490"/>
    <property type="match status" value="1"/>
</dbReference>
<dbReference type="Proteomes" id="UP000540519">
    <property type="component" value="Unassembled WGS sequence"/>
</dbReference>
<dbReference type="InterPro" id="IPR019619">
    <property type="entry name" value="DUF2490"/>
</dbReference>
<protein>
    <submittedName>
        <fullName evidence="1">DUF2490 domain-containing protein</fullName>
    </submittedName>
</protein>